<feature type="compositionally biased region" description="Low complexity" evidence="1">
    <location>
        <begin position="1063"/>
        <end position="1075"/>
    </location>
</feature>
<gene>
    <name evidence="2" type="primary">Dere\GG23984</name>
    <name evidence="2" type="synonym">dere_GLEANR_8755</name>
    <name evidence="2" type="synonym">GG23984</name>
    <name evidence="2" type="ORF">Dere_GG23984</name>
</gene>
<feature type="region of interest" description="Disordered" evidence="1">
    <location>
        <begin position="59"/>
        <end position="90"/>
    </location>
</feature>
<name>B3N913_DROER</name>
<feature type="region of interest" description="Disordered" evidence="1">
    <location>
        <begin position="1059"/>
        <end position="1088"/>
    </location>
</feature>
<organism evidence="2 3">
    <name type="scientific">Drosophila erecta</name>
    <name type="common">Fruit fly</name>
    <dbReference type="NCBI Taxonomy" id="7220"/>
    <lineage>
        <taxon>Eukaryota</taxon>
        <taxon>Metazoa</taxon>
        <taxon>Ecdysozoa</taxon>
        <taxon>Arthropoda</taxon>
        <taxon>Hexapoda</taxon>
        <taxon>Insecta</taxon>
        <taxon>Pterygota</taxon>
        <taxon>Neoptera</taxon>
        <taxon>Endopterygota</taxon>
        <taxon>Diptera</taxon>
        <taxon>Brachycera</taxon>
        <taxon>Muscomorpha</taxon>
        <taxon>Ephydroidea</taxon>
        <taxon>Drosophilidae</taxon>
        <taxon>Drosophila</taxon>
        <taxon>Sophophora</taxon>
    </lineage>
</organism>
<dbReference type="HOGENOM" id="CLU_258939_0_0_1"/>
<feature type="region of interest" description="Disordered" evidence="1">
    <location>
        <begin position="146"/>
        <end position="197"/>
    </location>
</feature>
<protein>
    <submittedName>
        <fullName evidence="2">Uncharacterized protein</fullName>
    </submittedName>
</protein>
<feature type="region of interest" description="Disordered" evidence="1">
    <location>
        <begin position="389"/>
        <end position="415"/>
    </location>
</feature>
<dbReference type="Proteomes" id="UP000008711">
    <property type="component" value="Unassembled WGS sequence"/>
</dbReference>
<dbReference type="EMBL" id="CH954177">
    <property type="protein sequence ID" value="EDV58448.2"/>
    <property type="molecule type" value="Genomic_DNA"/>
</dbReference>
<evidence type="ECO:0000313" key="3">
    <source>
        <dbReference type="Proteomes" id="UP000008711"/>
    </source>
</evidence>
<dbReference type="eggNOG" id="ENOG502T90E">
    <property type="taxonomic scope" value="Eukaryota"/>
</dbReference>
<feature type="compositionally biased region" description="Basic and acidic residues" evidence="1">
    <location>
        <begin position="406"/>
        <end position="415"/>
    </location>
</feature>
<feature type="compositionally biased region" description="Polar residues" evidence="1">
    <location>
        <begin position="267"/>
        <end position="276"/>
    </location>
</feature>
<feature type="region of interest" description="Disordered" evidence="1">
    <location>
        <begin position="941"/>
        <end position="964"/>
    </location>
</feature>
<reference evidence="2 3" key="2">
    <citation type="journal article" date="2008" name="Bioinformatics">
        <title>Assembly reconciliation.</title>
        <authorList>
            <person name="Zimin A.V."/>
            <person name="Smith D.R."/>
            <person name="Sutton G."/>
            <person name="Yorke J.A."/>
        </authorList>
    </citation>
    <scope>NUCLEOTIDE SEQUENCE [LARGE SCALE GENOMIC DNA]</scope>
    <source>
        <strain evidence="2 3">TSC#14021-0224.01</strain>
    </source>
</reference>
<feature type="compositionally biased region" description="Pro residues" evidence="1">
    <location>
        <begin position="174"/>
        <end position="187"/>
    </location>
</feature>
<accession>B3N913</accession>
<reference evidence="2 3" key="1">
    <citation type="journal article" date="2007" name="Nature">
        <title>Evolution of genes and genomes on the Drosophila phylogeny.</title>
        <authorList>
            <consortium name="Drosophila 12 Genomes Consortium"/>
            <person name="Clark A.G."/>
            <person name="Eisen M.B."/>
            <person name="Smith D.R."/>
            <person name="Bergman C.M."/>
            <person name="Oliver B."/>
            <person name="Markow T.A."/>
            <person name="Kaufman T.C."/>
            <person name="Kellis M."/>
            <person name="Gelbart W."/>
            <person name="Iyer V.N."/>
            <person name="Pollard D.A."/>
            <person name="Sackton T.B."/>
            <person name="Larracuente A.M."/>
            <person name="Singh N.D."/>
            <person name="Abad J.P."/>
            <person name="Abt D.N."/>
            <person name="Adryan B."/>
            <person name="Aguade M."/>
            <person name="Akashi H."/>
            <person name="Anderson W.W."/>
            <person name="Aquadro C.F."/>
            <person name="Ardell D.H."/>
            <person name="Arguello R."/>
            <person name="Artieri C.G."/>
            <person name="Barbash D.A."/>
            <person name="Barker D."/>
            <person name="Barsanti P."/>
            <person name="Batterham P."/>
            <person name="Batzoglou S."/>
            <person name="Begun D."/>
            <person name="Bhutkar A."/>
            <person name="Blanco E."/>
            <person name="Bosak S.A."/>
            <person name="Bradley R.K."/>
            <person name="Brand A.D."/>
            <person name="Brent M.R."/>
            <person name="Brooks A.N."/>
            <person name="Brown R.H."/>
            <person name="Butlin R.K."/>
            <person name="Caggese C."/>
            <person name="Calvi B.R."/>
            <person name="Bernardo de Carvalho A."/>
            <person name="Caspi A."/>
            <person name="Castrezana S."/>
            <person name="Celniker S.E."/>
            <person name="Chang J.L."/>
            <person name="Chapple C."/>
            <person name="Chatterji S."/>
            <person name="Chinwalla A."/>
            <person name="Civetta A."/>
            <person name="Clifton S.W."/>
            <person name="Comeron J.M."/>
            <person name="Costello J.C."/>
            <person name="Coyne J.A."/>
            <person name="Daub J."/>
            <person name="David R.G."/>
            <person name="Delcher A.L."/>
            <person name="Delehaunty K."/>
            <person name="Do C.B."/>
            <person name="Ebling H."/>
            <person name="Edwards K."/>
            <person name="Eickbush T."/>
            <person name="Evans J.D."/>
            <person name="Filipski A."/>
            <person name="Findeiss S."/>
            <person name="Freyhult E."/>
            <person name="Fulton L."/>
            <person name="Fulton R."/>
            <person name="Garcia A.C."/>
            <person name="Gardiner A."/>
            <person name="Garfield D.A."/>
            <person name="Garvin B.E."/>
            <person name="Gibson G."/>
            <person name="Gilbert D."/>
            <person name="Gnerre S."/>
            <person name="Godfrey J."/>
            <person name="Good R."/>
            <person name="Gotea V."/>
            <person name="Gravely B."/>
            <person name="Greenberg A.J."/>
            <person name="Griffiths-Jones S."/>
            <person name="Gross S."/>
            <person name="Guigo R."/>
            <person name="Gustafson E.A."/>
            <person name="Haerty W."/>
            <person name="Hahn M.W."/>
            <person name="Halligan D.L."/>
            <person name="Halpern A.L."/>
            <person name="Halter G.M."/>
            <person name="Han M.V."/>
            <person name="Heger A."/>
            <person name="Hillier L."/>
            <person name="Hinrichs A.S."/>
            <person name="Holmes I."/>
            <person name="Hoskins R.A."/>
            <person name="Hubisz M.J."/>
            <person name="Hultmark D."/>
            <person name="Huntley M.A."/>
            <person name="Jaffe D.B."/>
            <person name="Jagadeeshan S."/>
            <person name="Jeck W.R."/>
            <person name="Johnson J."/>
            <person name="Jones C.D."/>
            <person name="Jordan W.C."/>
            <person name="Karpen G.H."/>
            <person name="Kataoka E."/>
            <person name="Keightley P.D."/>
            <person name="Kheradpour P."/>
            <person name="Kirkness E.F."/>
            <person name="Koerich L.B."/>
            <person name="Kristiansen K."/>
            <person name="Kudrna D."/>
            <person name="Kulathinal R.J."/>
            <person name="Kumar S."/>
            <person name="Kwok R."/>
            <person name="Lander E."/>
            <person name="Langley C.H."/>
            <person name="Lapoint R."/>
            <person name="Lazzaro B.P."/>
            <person name="Lee S.J."/>
            <person name="Levesque L."/>
            <person name="Li R."/>
            <person name="Lin C.F."/>
            <person name="Lin M.F."/>
            <person name="Lindblad-Toh K."/>
            <person name="Llopart A."/>
            <person name="Long M."/>
            <person name="Low L."/>
            <person name="Lozovsky E."/>
            <person name="Lu J."/>
            <person name="Luo M."/>
            <person name="Machado C.A."/>
            <person name="Makalowski W."/>
            <person name="Marzo M."/>
            <person name="Matsuda M."/>
            <person name="Matzkin L."/>
            <person name="McAllister B."/>
            <person name="McBride C.S."/>
            <person name="McKernan B."/>
            <person name="McKernan K."/>
            <person name="Mendez-Lago M."/>
            <person name="Minx P."/>
            <person name="Mollenhauer M.U."/>
            <person name="Montooth K."/>
            <person name="Mount S.M."/>
            <person name="Mu X."/>
            <person name="Myers E."/>
            <person name="Negre B."/>
            <person name="Newfeld S."/>
            <person name="Nielsen R."/>
            <person name="Noor M.A."/>
            <person name="O'Grady P."/>
            <person name="Pachter L."/>
            <person name="Papaceit M."/>
            <person name="Parisi M.J."/>
            <person name="Parisi M."/>
            <person name="Parts L."/>
            <person name="Pedersen J.S."/>
            <person name="Pesole G."/>
            <person name="Phillippy A.M."/>
            <person name="Ponting C.P."/>
            <person name="Pop M."/>
            <person name="Porcelli D."/>
            <person name="Powell J.R."/>
            <person name="Prohaska S."/>
            <person name="Pruitt K."/>
            <person name="Puig M."/>
            <person name="Quesneville H."/>
            <person name="Ram K.R."/>
            <person name="Rand D."/>
            <person name="Rasmussen M.D."/>
            <person name="Reed L.K."/>
            <person name="Reenan R."/>
            <person name="Reily A."/>
            <person name="Remington K.A."/>
            <person name="Rieger T.T."/>
            <person name="Ritchie M.G."/>
            <person name="Robin C."/>
            <person name="Rogers Y.H."/>
            <person name="Rohde C."/>
            <person name="Rozas J."/>
            <person name="Rubenfield M.J."/>
            <person name="Ruiz A."/>
            <person name="Russo S."/>
            <person name="Salzberg S.L."/>
            <person name="Sanchez-Gracia A."/>
            <person name="Saranga D.J."/>
            <person name="Sato H."/>
            <person name="Schaeffer S.W."/>
            <person name="Schatz M.C."/>
            <person name="Schlenke T."/>
            <person name="Schwartz R."/>
            <person name="Segarra C."/>
            <person name="Singh R.S."/>
            <person name="Sirot L."/>
            <person name="Sirota M."/>
            <person name="Sisneros N.B."/>
            <person name="Smith C.D."/>
            <person name="Smith T.F."/>
            <person name="Spieth J."/>
            <person name="Stage D.E."/>
            <person name="Stark A."/>
            <person name="Stephan W."/>
            <person name="Strausberg R.L."/>
            <person name="Strempel S."/>
            <person name="Sturgill D."/>
            <person name="Sutton G."/>
            <person name="Sutton G.G."/>
            <person name="Tao W."/>
            <person name="Teichmann S."/>
            <person name="Tobari Y.N."/>
            <person name="Tomimura Y."/>
            <person name="Tsolas J.M."/>
            <person name="Valente V.L."/>
            <person name="Venter E."/>
            <person name="Venter J.C."/>
            <person name="Vicario S."/>
            <person name="Vieira F.G."/>
            <person name="Vilella A.J."/>
            <person name="Villasante A."/>
            <person name="Walenz B."/>
            <person name="Wang J."/>
            <person name="Wasserman M."/>
            <person name="Watts T."/>
            <person name="Wilson D."/>
            <person name="Wilson R.K."/>
            <person name="Wing R.A."/>
            <person name="Wolfner M.F."/>
            <person name="Wong A."/>
            <person name="Wong G.K."/>
            <person name="Wu C.I."/>
            <person name="Wu G."/>
            <person name="Yamamoto D."/>
            <person name="Yang H.P."/>
            <person name="Yang S.P."/>
            <person name="Yorke J.A."/>
            <person name="Yoshida K."/>
            <person name="Zdobnov E."/>
            <person name="Zhang P."/>
            <person name="Zhang Y."/>
            <person name="Zimin A.V."/>
            <person name="Baldwin J."/>
            <person name="Abdouelleil A."/>
            <person name="Abdulkadir J."/>
            <person name="Abebe A."/>
            <person name="Abera B."/>
            <person name="Abreu J."/>
            <person name="Acer S.C."/>
            <person name="Aftuck L."/>
            <person name="Alexander A."/>
            <person name="An P."/>
            <person name="Anderson E."/>
            <person name="Anderson S."/>
            <person name="Arachi H."/>
            <person name="Azer M."/>
            <person name="Bachantsang P."/>
            <person name="Barry A."/>
            <person name="Bayul T."/>
            <person name="Berlin A."/>
            <person name="Bessette D."/>
            <person name="Bloom T."/>
            <person name="Blye J."/>
            <person name="Boguslavskiy L."/>
            <person name="Bonnet C."/>
            <person name="Boukhgalter B."/>
            <person name="Bourzgui I."/>
            <person name="Brown A."/>
            <person name="Cahill P."/>
            <person name="Channer S."/>
            <person name="Cheshatsang Y."/>
            <person name="Chuda L."/>
            <person name="Citroen M."/>
            <person name="Collymore A."/>
            <person name="Cooke P."/>
            <person name="Costello M."/>
            <person name="D'Aco K."/>
            <person name="Daza R."/>
            <person name="De Haan G."/>
            <person name="DeGray S."/>
            <person name="DeMaso C."/>
            <person name="Dhargay N."/>
            <person name="Dooley K."/>
            <person name="Dooley E."/>
            <person name="Doricent M."/>
            <person name="Dorje P."/>
            <person name="Dorjee K."/>
            <person name="Dupes A."/>
            <person name="Elong R."/>
            <person name="Falk J."/>
            <person name="Farina A."/>
            <person name="Faro S."/>
            <person name="Ferguson D."/>
            <person name="Fisher S."/>
            <person name="Foley C.D."/>
            <person name="Franke A."/>
            <person name="Friedrich D."/>
            <person name="Gadbois L."/>
            <person name="Gearin G."/>
            <person name="Gearin C.R."/>
            <person name="Giannoukos G."/>
            <person name="Goode T."/>
            <person name="Graham J."/>
            <person name="Grandbois E."/>
            <person name="Grewal S."/>
            <person name="Gyaltsen K."/>
            <person name="Hafez N."/>
            <person name="Hagos B."/>
            <person name="Hall J."/>
            <person name="Henson C."/>
            <person name="Hollinger A."/>
            <person name="Honan T."/>
            <person name="Huard M.D."/>
            <person name="Hughes L."/>
            <person name="Hurhula B."/>
            <person name="Husby M.E."/>
            <person name="Kamat A."/>
            <person name="Kanga B."/>
            <person name="Kashin S."/>
            <person name="Khazanovich D."/>
            <person name="Kisner P."/>
            <person name="Lance K."/>
            <person name="Lara M."/>
            <person name="Lee W."/>
            <person name="Lennon N."/>
            <person name="Letendre F."/>
            <person name="LeVine R."/>
            <person name="Lipovsky A."/>
            <person name="Liu X."/>
            <person name="Liu J."/>
            <person name="Liu S."/>
            <person name="Lokyitsang T."/>
            <person name="Lokyitsang Y."/>
            <person name="Lubonja R."/>
            <person name="Lui A."/>
            <person name="MacDonald P."/>
            <person name="Magnisalis V."/>
            <person name="Maru K."/>
            <person name="Matthews C."/>
            <person name="McCusker W."/>
            <person name="McDonough S."/>
            <person name="Mehta T."/>
            <person name="Meldrim J."/>
            <person name="Meneus L."/>
            <person name="Mihai O."/>
            <person name="Mihalev A."/>
            <person name="Mihova T."/>
            <person name="Mittelman R."/>
            <person name="Mlenga V."/>
            <person name="Montmayeur A."/>
            <person name="Mulrain L."/>
            <person name="Navidi A."/>
            <person name="Naylor J."/>
            <person name="Negash T."/>
            <person name="Nguyen T."/>
            <person name="Nguyen N."/>
            <person name="Nicol R."/>
            <person name="Norbu C."/>
            <person name="Norbu N."/>
            <person name="Novod N."/>
            <person name="O'Neill B."/>
            <person name="Osman S."/>
            <person name="Markiewicz E."/>
            <person name="Oyono O.L."/>
            <person name="Patti C."/>
            <person name="Phunkhang P."/>
            <person name="Pierre F."/>
            <person name="Priest M."/>
            <person name="Raghuraman S."/>
            <person name="Rege F."/>
            <person name="Reyes R."/>
            <person name="Rise C."/>
            <person name="Rogov P."/>
            <person name="Ross K."/>
            <person name="Ryan E."/>
            <person name="Settipalli S."/>
            <person name="Shea T."/>
            <person name="Sherpa N."/>
            <person name="Shi L."/>
            <person name="Shih D."/>
            <person name="Sparrow T."/>
            <person name="Spaulding J."/>
            <person name="Stalker J."/>
            <person name="Stange-Thomann N."/>
            <person name="Stavropoulos S."/>
            <person name="Stone C."/>
            <person name="Strader C."/>
            <person name="Tesfaye S."/>
            <person name="Thomson T."/>
            <person name="Thoulutsang Y."/>
            <person name="Thoulutsang D."/>
            <person name="Topham K."/>
            <person name="Topping I."/>
            <person name="Tsamla T."/>
            <person name="Vassiliev H."/>
            <person name="Vo A."/>
            <person name="Wangchuk T."/>
            <person name="Wangdi T."/>
            <person name="Weiand M."/>
            <person name="Wilkinson J."/>
            <person name="Wilson A."/>
            <person name="Yadav S."/>
            <person name="Young G."/>
            <person name="Yu Q."/>
            <person name="Zembek L."/>
            <person name="Zhong D."/>
            <person name="Zimmer A."/>
            <person name="Zwirko Z."/>
            <person name="Jaffe D.B."/>
            <person name="Alvarez P."/>
            <person name="Brockman W."/>
            <person name="Butler J."/>
            <person name="Chin C."/>
            <person name="Gnerre S."/>
            <person name="Grabherr M."/>
            <person name="Kleber M."/>
            <person name="Mauceli E."/>
            <person name="MacCallum I."/>
        </authorList>
    </citation>
    <scope>NUCLEOTIDE SEQUENCE [LARGE SCALE GENOMIC DNA]</scope>
    <source>
        <strain evidence="2 3">TSC#14021-0224.01</strain>
    </source>
</reference>
<feature type="compositionally biased region" description="Low complexity" evidence="1">
    <location>
        <begin position="188"/>
        <end position="197"/>
    </location>
</feature>
<evidence type="ECO:0000313" key="2">
    <source>
        <dbReference type="EMBL" id="EDV58448.2"/>
    </source>
</evidence>
<feature type="compositionally biased region" description="Basic residues" evidence="1">
    <location>
        <begin position="244"/>
        <end position="259"/>
    </location>
</feature>
<keyword evidence="3" id="KW-1185">Reference proteome</keyword>
<feature type="region of interest" description="Disordered" evidence="1">
    <location>
        <begin position="784"/>
        <end position="830"/>
    </location>
</feature>
<feature type="compositionally biased region" description="Basic and acidic residues" evidence="1">
    <location>
        <begin position="75"/>
        <end position="88"/>
    </location>
</feature>
<feature type="region of interest" description="Disordered" evidence="1">
    <location>
        <begin position="238"/>
        <end position="298"/>
    </location>
</feature>
<sequence>MFRFYKLYSLYMNNMVSGVTWPREWCLCEKLPRAVLHIPVNRHLLCQVCGLARRPEAGLGSASDEDADQGAEHQTNIHEQRHVEEPRKGQVTRVKVAIRGKKPKAKHSCRTNCLKCGGLARAEAGHETIEAPKVVRSKLCPGLHGLYSKPKGMPRRQQVPQAPPPSTPSSSPTPSSPPSPPAPPRPPRLASESPRSEMPSLVAMAHTVFNPKNNLLHNYSNLFVSNFIPLQSPITDTFGGAISKRSRNSTRPPRSHRSRPLPPLSKVLTNILSSQNSTEGRELGGGLSSSTDPKDSKATDYKLASQFCPFEQYEGPSEDALVGNSARYILHRPKSLHIEPRQDLPNNRIESLNFKWSSASSAKDVPNPMADNLSGILFMTHSVRKTSPLNSLPSDPAVLEQATPEYKPEESEKPERSSILAFIMDEVFCSHGNGEGDKIPELEEINKTISDMFIEDSETVSLKSDVSNEQTVFSSNKTNHYEDYSQPVSSTLSSSIWARCDKKDDSAKSKPSLYKCARCGQHKQREDMVTKIKTEYSRIPRNPDASINTDTNEIRLHKKTGIATKQRLNSVRSLSLVQEFIKVKDEKEKSPKMADQGLIPEIYRENPRIPRPRAPEEIPNGSIIQEQPLNTKIQRKGQRICHQNFKMHRTLKYRKLQEKEYKMDTIPNQTPLSVNPSPPIINDQPSKTLSKIIPPQVPANNIRLCRHKEPSTNIGVIQTFDTVSHQCQEIPKIQVATFVRELVDIGQTMHCYIKEDIPPDYPPSLFEFRLPDISATELLSYRNLGESSDDKSGSGTPIPHTASPKKLPSEGIQKPKIHKNTSLPVSPDHPLKYESRAIQYEELELSFTTRQTDSFSQSNDKALEYETQMVHKKKIHTSTYYAPHISEADIICGMRAEEDRMTQPIKLIDANLSYLGDSNMSHSKWHTSHDLESLAKEKFPLKESNPKTETFPRSKENKENSKEPLYQEKLLAVQKYNSSKLSNEIRKQIDKSLQLKIKKIMNKPIKLLRSTDSDSVEKFVEPFTNKLGVFEQLNQSSSQENLILRPGKNIDSYLRKESELEETASSSSSQEINSSKKPLRLLANPYSPRDSELKGVTLESKIETDSNAASGPRINCGTTEYKGLPPLNWQVVSMGSANPNNTVKDASESSLEEEYYCPIYMCRCLIKSNTFASHFKRDHRGRKNESALSQEYCHKVVEGLPRQFSFDGDFLTKGNTFVALLFYNSLTKERSIPLRNHPLALLAAPQMMKDDPLAGVLFWLVGCNSCAKLLAKLTVYDPVDRIGRSRIIRPRVLSQNQDPREFANNCKDYLLIAVPHNERTFQISVVIDESQT</sequence>
<dbReference type="PANTHER" id="PTHR24216">
    <property type="entry name" value="PAXILLIN-RELATED"/>
    <property type="match status" value="1"/>
</dbReference>
<proteinExistence type="predicted"/>
<dbReference type="PANTHER" id="PTHR24216:SF65">
    <property type="entry name" value="PAXILLIN-LIKE PROTEIN 1"/>
    <property type="match status" value="1"/>
</dbReference>
<evidence type="ECO:0000256" key="1">
    <source>
        <dbReference type="SAM" id="MobiDB-lite"/>
    </source>
</evidence>
<dbReference type="OrthoDB" id="7873011at2759"/>
<dbReference type="KEGG" id="der:6542710"/>